<keyword evidence="9" id="KW-0156">Chromatin regulator</keyword>
<feature type="compositionally biased region" description="Basic and acidic residues" evidence="16">
    <location>
        <begin position="726"/>
        <end position="738"/>
    </location>
</feature>
<accession>A0AAV9PFS2</accession>
<dbReference type="FunFam" id="3.40.50.10810:FF:000005">
    <property type="entry name" value="Photoperiod-independent early flowering 1"/>
    <property type="match status" value="1"/>
</dbReference>
<dbReference type="Pfam" id="PF07529">
    <property type="entry name" value="HSA"/>
    <property type="match status" value="1"/>
</dbReference>
<dbReference type="PROSITE" id="PS51192">
    <property type="entry name" value="HELICASE_ATP_BIND_1"/>
    <property type="match status" value="1"/>
</dbReference>
<comment type="catalytic activity">
    <reaction evidence="15">
        <text>ATP + H2O = ADP + phosphate + H(+)</text>
        <dbReference type="Rhea" id="RHEA:13065"/>
        <dbReference type="ChEBI" id="CHEBI:15377"/>
        <dbReference type="ChEBI" id="CHEBI:15378"/>
        <dbReference type="ChEBI" id="CHEBI:30616"/>
        <dbReference type="ChEBI" id="CHEBI:43474"/>
        <dbReference type="ChEBI" id="CHEBI:456216"/>
        <dbReference type="EC" id="3.6.4.12"/>
    </reaction>
</comment>
<dbReference type="Proteomes" id="UP001337655">
    <property type="component" value="Unassembled WGS sequence"/>
</dbReference>
<protein>
    <recommendedName>
        <fullName evidence="4">DNA helicase</fullName>
        <ecNumber evidence="4">3.6.4.12</ecNumber>
    </recommendedName>
</protein>
<evidence type="ECO:0000256" key="7">
    <source>
        <dbReference type="ARBA" id="ARBA00022806"/>
    </source>
</evidence>
<keyword evidence="20" id="KW-1185">Reference proteome</keyword>
<feature type="compositionally biased region" description="Basic and acidic residues" evidence="16">
    <location>
        <begin position="1278"/>
        <end position="1287"/>
    </location>
</feature>
<dbReference type="GO" id="GO:0042393">
    <property type="term" value="F:histone binding"/>
    <property type="evidence" value="ECO:0007669"/>
    <property type="project" value="TreeGrafter"/>
</dbReference>
<dbReference type="InterPro" id="IPR038718">
    <property type="entry name" value="SNF2-like_sf"/>
</dbReference>
<evidence type="ECO:0000256" key="8">
    <source>
        <dbReference type="ARBA" id="ARBA00022840"/>
    </source>
</evidence>
<dbReference type="PROSITE" id="PS00690">
    <property type="entry name" value="DEAH_ATP_HELICASE"/>
    <property type="match status" value="1"/>
</dbReference>
<keyword evidence="5" id="KW-0547">Nucleotide-binding</keyword>
<dbReference type="GeneID" id="89925438"/>
<dbReference type="GO" id="GO:0016887">
    <property type="term" value="F:ATP hydrolysis activity"/>
    <property type="evidence" value="ECO:0007669"/>
    <property type="project" value="TreeGrafter"/>
</dbReference>
<keyword evidence="14" id="KW-0539">Nucleus</keyword>
<evidence type="ECO:0000313" key="20">
    <source>
        <dbReference type="Proteomes" id="UP001337655"/>
    </source>
</evidence>
<evidence type="ECO:0000256" key="4">
    <source>
        <dbReference type="ARBA" id="ARBA00012551"/>
    </source>
</evidence>
<dbReference type="InterPro" id="IPR014001">
    <property type="entry name" value="Helicase_ATP-bd"/>
</dbReference>
<dbReference type="Gene3D" id="3.40.50.10810">
    <property type="entry name" value="Tandem AAA-ATPase domain"/>
    <property type="match status" value="1"/>
</dbReference>
<evidence type="ECO:0000313" key="19">
    <source>
        <dbReference type="EMBL" id="KAK5170948.1"/>
    </source>
</evidence>
<evidence type="ECO:0000256" key="11">
    <source>
        <dbReference type="ARBA" id="ARBA00023125"/>
    </source>
</evidence>
<dbReference type="Gene3D" id="3.40.50.300">
    <property type="entry name" value="P-loop containing nucleotide triphosphate hydrolases"/>
    <property type="match status" value="1"/>
</dbReference>
<keyword evidence="10" id="KW-0805">Transcription regulation</keyword>
<keyword evidence="12" id="KW-0010">Activator</keyword>
<dbReference type="InterPro" id="IPR014012">
    <property type="entry name" value="HSA_dom"/>
</dbReference>
<feature type="compositionally biased region" description="Basic and acidic residues" evidence="16">
    <location>
        <begin position="181"/>
        <end position="192"/>
    </location>
</feature>
<feature type="compositionally biased region" description="Basic and acidic residues" evidence="16">
    <location>
        <begin position="202"/>
        <end position="219"/>
    </location>
</feature>
<keyword evidence="11" id="KW-0238">DNA-binding</keyword>
<dbReference type="GO" id="GO:0006338">
    <property type="term" value="P:chromatin remodeling"/>
    <property type="evidence" value="ECO:0007669"/>
    <property type="project" value="UniProtKB-ARBA"/>
</dbReference>
<evidence type="ECO:0000256" key="14">
    <source>
        <dbReference type="ARBA" id="ARBA00023242"/>
    </source>
</evidence>
<dbReference type="Pfam" id="PF00176">
    <property type="entry name" value="SNF2-rel_dom"/>
    <property type="match status" value="1"/>
</dbReference>
<comment type="similarity">
    <text evidence="2">Belongs to the SNF2/RAD54 helicase family. SWR1 subfamily.</text>
</comment>
<reference evidence="19 20" key="1">
    <citation type="submission" date="2023-08" db="EMBL/GenBank/DDBJ databases">
        <title>Black Yeasts Isolated from many extreme environments.</title>
        <authorList>
            <person name="Coleine C."/>
            <person name="Stajich J.E."/>
            <person name="Selbmann L."/>
        </authorList>
    </citation>
    <scope>NUCLEOTIDE SEQUENCE [LARGE SCALE GENOMIC DNA]</scope>
    <source>
        <strain evidence="19 20">CCFEE 5935</strain>
    </source>
</reference>
<dbReference type="Pfam" id="PF00271">
    <property type="entry name" value="Helicase_C"/>
    <property type="match status" value="1"/>
</dbReference>
<evidence type="ECO:0000259" key="17">
    <source>
        <dbReference type="PROSITE" id="PS51192"/>
    </source>
</evidence>
<evidence type="ECO:0000256" key="2">
    <source>
        <dbReference type="ARBA" id="ARBA00009220"/>
    </source>
</evidence>
<dbReference type="InterPro" id="IPR049730">
    <property type="entry name" value="SNF2/RAD54-like_C"/>
</dbReference>
<evidence type="ECO:0000259" key="18">
    <source>
        <dbReference type="PROSITE" id="PS51194"/>
    </source>
</evidence>
<evidence type="ECO:0000256" key="13">
    <source>
        <dbReference type="ARBA" id="ARBA00023163"/>
    </source>
</evidence>
<feature type="domain" description="Helicase C-terminal" evidence="18">
    <location>
        <begin position="1483"/>
        <end position="1634"/>
    </location>
</feature>
<comment type="subunit">
    <text evidence="3">Component of the SWR1 chromatin-remodeling complex.</text>
</comment>
<gene>
    <name evidence="19" type="primary">SWR1</name>
    <name evidence="19" type="ORF">LTR77_004092</name>
</gene>
<feature type="compositionally biased region" description="Polar residues" evidence="16">
    <location>
        <begin position="101"/>
        <end position="110"/>
    </location>
</feature>
<dbReference type="PROSITE" id="PS51194">
    <property type="entry name" value="HELICASE_CTER"/>
    <property type="match status" value="1"/>
</dbReference>
<dbReference type="PANTHER" id="PTHR45685:SF1">
    <property type="entry name" value="HELICASE SRCAP"/>
    <property type="match status" value="1"/>
</dbReference>
<dbReference type="InterPro" id="IPR050520">
    <property type="entry name" value="INO80/SWR1_helicase"/>
</dbReference>
<feature type="region of interest" description="Disordered" evidence="16">
    <location>
        <begin position="1681"/>
        <end position="1733"/>
    </location>
</feature>
<organism evidence="19 20">
    <name type="scientific">Saxophila tyrrhenica</name>
    <dbReference type="NCBI Taxonomy" id="1690608"/>
    <lineage>
        <taxon>Eukaryota</taxon>
        <taxon>Fungi</taxon>
        <taxon>Dikarya</taxon>
        <taxon>Ascomycota</taxon>
        <taxon>Pezizomycotina</taxon>
        <taxon>Dothideomycetes</taxon>
        <taxon>Dothideomycetidae</taxon>
        <taxon>Mycosphaerellales</taxon>
        <taxon>Extremaceae</taxon>
        <taxon>Saxophila</taxon>
    </lineage>
</organism>
<feature type="compositionally biased region" description="Polar residues" evidence="16">
    <location>
        <begin position="1706"/>
        <end position="1715"/>
    </location>
</feature>
<feature type="compositionally biased region" description="Acidic residues" evidence="16">
    <location>
        <begin position="752"/>
        <end position="798"/>
    </location>
</feature>
<dbReference type="GO" id="GO:0005524">
    <property type="term" value="F:ATP binding"/>
    <property type="evidence" value="ECO:0007669"/>
    <property type="project" value="UniProtKB-KW"/>
</dbReference>
<feature type="compositionally biased region" description="Basic and acidic residues" evidence="16">
    <location>
        <begin position="273"/>
        <end position="284"/>
    </location>
</feature>
<dbReference type="CDD" id="cd18793">
    <property type="entry name" value="SF2_C_SNF"/>
    <property type="match status" value="1"/>
</dbReference>
<feature type="domain" description="Helicase ATP-binding" evidence="17">
    <location>
        <begin position="922"/>
        <end position="1095"/>
    </location>
</feature>
<keyword evidence="13" id="KW-0804">Transcription</keyword>
<dbReference type="GO" id="GO:0003677">
    <property type="term" value="F:DNA binding"/>
    <property type="evidence" value="ECO:0007669"/>
    <property type="project" value="UniProtKB-KW"/>
</dbReference>
<feature type="compositionally biased region" description="Basic and acidic residues" evidence="16">
    <location>
        <begin position="628"/>
        <end position="638"/>
    </location>
</feature>
<feature type="compositionally biased region" description="Acidic residues" evidence="16">
    <location>
        <begin position="571"/>
        <end position="621"/>
    </location>
</feature>
<evidence type="ECO:0000256" key="12">
    <source>
        <dbReference type="ARBA" id="ARBA00023159"/>
    </source>
</evidence>
<evidence type="ECO:0000256" key="15">
    <source>
        <dbReference type="ARBA" id="ARBA00047995"/>
    </source>
</evidence>
<dbReference type="InterPro" id="IPR001650">
    <property type="entry name" value="Helicase_C-like"/>
</dbReference>
<dbReference type="InterPro" id="IPR000330">
    <property type="entry name" value="SNF2_N"/>
</dbReference>
<dbReference type="EMBL" id="JAVRRT010000006">
    <property type="protein sequence ID" value="KAK5170948.1"/>
    <property type="molecule type" value="Genomic_DNA"/>
</dbReference>
<dbReference type="GO" id="GO:0000812">
    <property type="term" value="C:Swr1 complex"/>
    <property type="evidence" value="ECO:0007669"/>
    <property type="project" value="TreeGrafter"/>
</dbReference>
<evidence type="ECO:0000256" key="16">
    <source>
        <dbReference type="SAM" id="MobiDB-lite"/>
    </source>
</evidence>
<feature type="compositionally biased region" description="Basic residues" evidence="16">
    <location>
        <begin position="1759"/>
        <end position="1773"/>
    </location>
</feature>
<evidence type="ECO:0000256" key="9">
    <source>
        <dbReference type="ARBA" id="ARBA00022853"/>
    </source>
</evidence>
<name>A0AAV9PFS2_9PEZI</name>
<dbReference type="InterPro" id="IPR002464">
    <property type="entry name" value="DNA/RNA_helicase_DEAH_CS"/>
</dbReference>
<dbReference type="GO" id="GO:0003678">
    <property type="term" value="F:DNA helicase activity"/>
    <property type="evidence" value="ECO:0007669"/>
    <property type="project" value="UniProtKB-EC"/>
</dbReference>
<dbReference type="SMART" id="SM00490">
    <property type="entry name" value="HELICc"/>
    <property type="match status" value="1"/>
</dbReference>
<evidence type="ECO:0000256" key="5">
    <source>
        <dbReference type="ARBA" id="ARBA00022741"/>
    </source>
</evidence>
<comment type="subcellular location">
    <subcellularLocation>
        <location evidence="1">Nucleus</location>
    </subcellularLocation>
</comment>
<evidence type="ECO:0000256" key="3">
    <source>
        <dbReference type="ARBA" id="ARBA00011826"/>
    </source>
</evidence>
<evidence type="ECO:0000256" key="10">
    <source>
        <dbReference type="ARBA" id="ARBA00023015"/>
    </source>
</evidence>
<dbReference type="RefSeq" id="XP_064659976.1">
    <property type="nucleotide sequence ID" value="XM_064801346.1"/>
</dbReference>
<dbReference type="InterPro" id="IPR027417">
    <property type="entry name" value="P-loop_NTPase"/>
</dbReference>
<sequence length="1785" mass="200134">MSATEAAPESGGDGSRSPARQQHINHATTSTNGPALHGDDDHGETPIPNGDGSGDGEAGADVKMEDDEEATQLNEGDDNATATTLRPDPLPSIKRRESEGADQQPQFSERPTSKKRKRGASPPWQFPTADTTTLKSADGRRISARVNTATPGVSDNDAARARSSSLSQPPANPLAPGSAPRSRESPPWKKFEAAGPTSMVVDGKRKSGRVNRELGDTPKRVSPRSAKKQDVRPASSGKTATNSHVIERKLSMSQTQSSSKTRESGRPSESTDSDTKIAELRARIEALQPSRSFSSPEQTKRSHKRKSNDEDVFTAPKSPKASRPLKQTLSPEVHRPSPKIKLRFNGPRRVVPPPHPNAQPPLPVRPPRPSVFHAIEDFELQELQQPHTENERGPPDMAWFLQRNERQAIEEAAMRKKILREARPGGILSKERLSIYQDADPQPEPPKQYGHHDHLVAHALHLRHLQLREKAAHRQLAKKVANEALELWKKKRGPTEEDLREEADRMFRLIYKQVVFDVKAKWDLVAQHVQQRRLREWEEQEEAKRQEKLRKQLEKSEHMLARQKSGLQALSEDEGDEDEGSDEDADESESGEENMSDSSEEEEEKEGEEEDGGGEMGDDELAAYLAQRKAEPPDRPSEDAEMADTSLAEMPDERETPAEANQTENERAEHDQDEDDVSMADATEKQQGKPIDVQDTMDALFADDAVDDDEDATEEEFQPDNDESEAVEHEQSDNERVSVRRSRRSSQSPVDAGDEEGEFSSDESTDMDSTDYDSDEDMSSTGEEDNAADDADEEEGASGDEQPLPKNSLLSLFKDEVKNMAGLPTPTTSAEGDEREHAVEEQADANTGAEDVSMLDAVDEQSRQDSIQDTTKQEAAEALHSARPSAEPETSVDAPSNNLVSHPALLRGTLRSYQHAGLDWLATLYRQGTNGILADEMGLGKTIQTISLLAHLAERHEVWEPHLVIVPTSVVLNWVTEFQKFLPGFRVLAYYGPSEERQVKRRRWVNDPHHVEKDKRGYNVIVTSYNIAMQDINAIRNVKWHYLVLDEAHNIRNFQSNKWQTLIRLKTKARLLLTGTPLQNSLTELWSLLTFLTALDDDPAHGDLEEFLSHWKEPVNDIFNRGVSTLSTESQRVVDQLHVSLRPFLLRRLKSEVEKQLPKKTEEVVVCKLSKRQRQLYQEYMGLAETKRSLAHGNAVSAGKVLLSLRRVCNHPDLFDPRPIETSWAMEGSVPLEFEGTEDIVRKMLGVREEVPHCFRLAAKERLRSSKVKRSQRLHASAKLEAERKSLEASNASDAKADPGTLAGCMALRRVQERREKLDHLRSSIDISKESLQVVPMYGSDLRELVTIKSGRCYRVPVRDIRGRIIGKALRGWPELGRHPLRFENDHPSDWALSKTSMLQRSVQTAERYADTLRDTIARFAFVTPVVTAPVLNQALPPRTQQVLRASPSYPLQPDYAHESRTRTAIAFPDSRLLIYDSGKLQRLTHLLRQLQFENSRSLIFTQMTGTLNILEQFLNLLNLPYLRLDGSTPVERRQLYAAEFNRPDSKYQCMILSSRAGGIGLNLTGASSVIFYDLDWNPQMDRQCMDRAHRIGQVRDVRVFKMVSEKTVEENILRRAQQKSLLDQTVIQEGHFTTDYEMPKAAHEAEGEGDEDVAAAIDRFLGDGNDGKGTQALESVEDADDVAAAHNARKEEHQDDVDFADRSSKGPSRAQTPGDTLGEPGGVEGEEERQGHVDLYMIRQMERLLEGVKFVPPQPVKRDRKGRDRGRKRGMGRHSVVSIGGIVS</sequence>
<proteinExistence type="inferred from homology"/>
<evidence type="ECO:0000256" key="1">
    <source>
        <dbReference type="ARBA" id="ARBA00004123"/>
    </source>
</evidence>
<feature type="compositionally biased region" description="Polar residues" evidence="16">
    <location>
        <begin position="18"/>
        <end position="33"/>
    </location>
</feature>
<evidence type="ECO:0000256" key="6">
    <source>
        <dbReference type="ARBA" id="ARBA00022801"/>
    </source>
</evidence>
<dbReference type="SUPFAM" id="SSF52540">
    <property type="entry name" value="P-loop containing nucleoside triphosphate hydrolases"/>
    <property type="match status" value="2"/>
</dbReference>
<feature type="region of interest" description="Disordered" evidence="16">
    <location>
        <begin position="558"/>
        <end position="898"/>
    </location>
</feature>
<feature type="compositionally biased region" description="Pro residues" evidence="16">
    <location>
        <begin position="350"/>
        <end position="369"/>
    </location>
</feature>
<feature type="compositionally biased region" description="Acidic residues" evidence="16">
    <location>
        <begin position="704"/>
        <end position="725"/>
    </location>
</feature>
<dbReference type="PANTHER" id="PTHR45685">
    <property type="entry name" value="HELICASE SRCAP-RELATED"/>
    <property type="match status" value="1"/>
</dbReference>
<feature type="region of interest" description="Disordered" evidence="16">
    <location>
        <begin position="1268"/>
        <end position="1295"/>
    </location>
</feature>
<feature type="region of interest" description="Disordered" evidence="16">
    <location>
        <begin position="1754"/>
        <end position="1775"/>
    </location>
</feature>
<keyword evidence="6 19" id="KW-0378">Hydrolase</keyword>
<dbReference type="EC" id="3.6.4.12" evidence="4"/>
<keyword evidence="7" id="KW-0347">Helicase</keyword>
<comment type="caution">
    <text evidence="19">The sequence shown here is derived from an EMBL/GenBank/DDBJ whole genome shotgun (WGS) entry which is preliminary data.</text>
</comment>
<dbReference type="SMART" id="SM00487">
    <property type="entry name" value="DEXDc"/>
    <property type="match status" value="1"/>
</dbReference>
<feature type="region of interest" description="Disordered" evidence="16">
    <location>
        <begin position="1"/>
        <end position="369"/>
    </location>
</feature>
<feature type="compositionally biased region" description="Acidic residues" evidence="16">
    <location>
        <begin position="64"/>
        <end position="78"/>
    </location>
</feature>
<keyword evidence="8" id="KW-0067">ATP-binding</keyword>